<dbReference type="EMBL" id="FOFU01000002">
    <property type="protein sequence ID" value="SEP98943.1"/>
    <property type="molecule type" value="Genomic_DNA"/>
</dbReference>
<name>A0A1H9CDU4_9SPIR</name>
<reference evidence="2 3" key="1">
    <citation type="submission" date="2016-10" db="EMBL/GenBank/DDBJ databases">
        <authorList>
            <person name="de Groot N.N."/>
        </authorList>
    </citation>
    <scope>NUCLEOTIDE SEQUENCE [LARGE SCALE GENOMIC DNA]</scope>
    <source>
        <strain evidence="2 3">B25</strain>
    </source>
</reference>
<evidence type="ECO:0000313" key="2">
    <source>
        <dbReference type="EMBL" id="SEP98943.1"/>
    </source>
</evidence>
<dbReference type="SUPFAM" id="SSF53850">
    <property type="entry name" value="Periplasmic binding protein-like II"/>
    <property type="match status" value="1"/>
</dbReference>
<protein>
    <submittedName>
        <fullName evidence="2">ABC-type nitrate/sulfonate/bicarbonate transport system, substrate-binding protein</fullName>
    </submittedName>
</protein>
<dbReference type="Proteomes" id="UP000182360">
    <property type="component" value="Unassembled WGS sequence"/>
</dbReference>
<dbReference type="RefSeq" id="WP_074641141.1">
    <property type="nucleotide sequence ID" value="NZ_FOFU01000002.1"/>
</dbReference>
<dbReference type="GO" id="GO:0009228">
    <property type="term" value="P:thiamine biosynthetic process"/>
    <property type="evidence" value="ECO:0007669"/>
    <property type="project" value="InterPro"/>
</dbReference>
<dbReference type="InterPro" id="IPR015168">
    <property type="entry name" value="SsuA/THI5"/>
</dbReference>
<dbReference type="PANTHER" id="PTHR31528">
    <property type="entry name" value="4-AMINO-5-HYDROXYMETHYL-2-METHYLPYRIMIDINE PHOSPHATE SYNTHASE THI11-RELATED"/>
    <property type="match status" value="1"/>
</dbReference>
<evidence type="ECO:0000313" key="3">
    <source>
        <dbReference type="Proteomes" id="UP000182360"/>
    </source>
</evidence>
<keyword evidence="3" id="KW-1185">Reference proteome</keyword>
<dbReference type="InterPro" id="IPR027939">
    <property type="entry name" value="NMT1/THI5"/>
</dbReference>
<dbReference type="Pfam" id="PF09084">
    <property type="entry name" value="NMT1"/>
    <property type="match status" value="1"/>
</dbReference>
<feature type="domain" description="SsuA/THI5-like" evidence="1">
    <location>
        <begin position="39"/>
        <end position="254"/>
    </location>
</feature>
<proteinExistence type="predicted"/>
<dbReference type="Gene3D" id="3.40.190.10">
    <property type="entry name" value="Periplasmic binding protein-like II"/>
    <property type="match status" value="2"/>
</dbReference>
<dbReference type="PANTHER" id="PTHR31528:SF3">
    <property type="entry name" value="THIAMINE BIOSYNTHESIS PROTEIN HI_0357-RELATED"/>
    <property type="match status" value="1"/>
</dbReference>
<dbReference type="PROSITE" id="PS51257">
    <property type="entry name" value="PROKAR_LIPOPROTEIN"/>
    <property type="match status" value="1"/>
</dbReference>
<accession>A0A1H9CDU4</accession>
<gene>
    <name evidence="2" type="ORF">SAMN04487977_102129</name>
</gene>
<organism evidence="2 3">
    <name type="scientific">Treponema bryantii</name>
    <dbReference type="NCBI Taxonomy" id="163"/>
    <lineage>
        <taxon>Bacteria</taxon>
        <taxon>Pseudomonadati</taxon>
        <taxon>Spirochaetota</taxon>
        <taxon>Spirochaetia</taxon>
        <taxon>Spirochaetales</taxon>
        <taxon>Treponemataceae</taxon>
        <taxon>Treponema</taxon>
    </lineage>
</organism>
<dbReference type="AlphaFoldDB" id="A0A1H9CDU4"/>
<sequence>MKNNFKTVLMMTIFAVSMFAGCKKSDAKKITFVLDWTPNTNHTGLYVAQEKGYFAEEGLYVDIVQPSEDGATMMVASGRAQFGVGFQDSIAPSMLNDEKLPVTAVAALLQHNTSGLISLKKTGIDRPKNLEGKKYATWDSPIEHATIRKIVEQDGGDFSKIKLIPSTVYDVVTALNTEIDCVWIYYAWDGVKLELEGIDANYLDFRKIDDTFDYYTPMFISNTDFLEKDSVTAKKFLKALRRGYEFAVDNPDEAAEILCKAAPELDRDLVYASQRWISKEYKAEVEPWGYINPERWNRFFRWLNETGLLDGTLPENTGFTNDYLN</sequence>
<dbReference type="OrthoDB" id="9815602at2"/>
<evidence type="ECO:0000259" key="1">
    <source>
        <dbReference type="Pfam" id="PF09084"/>
    </source>
</evidence>